<dbReference type="Gene3D" id="3.90.70.10">
    <property type="entry name" value="Cysteine proteinases"/>
    <property type="match status" value="1"/>
</dbReference>
<gene>
    <name evidence="5" type="ORF">SNE40_017343</name>
</gene>
<feature type="compositionally biased region" description="Basic and acidic residues" evidence="3">
    <location>
        <begin position="180"/>
        <end position="197"/>
    </location>
</feature>
<accession>A0AAN8JBV9</accession>
<keyword evidence="6" id="KW-1185">Reference proteome</keyword>
<comment type="caution">
    <text evidence="5">The sequence shown here is derived from an EMBL/GenBank/DDBJ whole genome shotgun (WGS) entry which is preliminary data.</text>
</comment>
<organism evidence="5 6">
    <name type="scientific">Patella caerulea</name>
    <name type="common">Rayed Mediterranean limpet</name>
    <dbReference type="NCBI Taxonomy" id="87958"/>
    <lineage>
        <taxon>Eukaryota</taxon>
        <taxon>Metazoa</taxon>
        <taxon>Spiralia</taxon>
        <taxon>Lophotrochozoa</taxon>
        <taxon>Mollusca</taxon>
        <taxon>Gastropoda</taxon>
        <taxon>Patellogastropoda</taxon>
        <taxon>Patelloidea</taxon>
        <taxon>Patellidae</taxon>
        <taxon>Patella</taxon>
    </lineage>
</organism>
<dbReference type="Proteomes" id="UP001347796">
    <property type="component" value="Unassembled WGS sequence"/>
</dbReference>
<keyword evidence="2" id="KW-0788">Thiol protease</keyword>
<feature type="compositionally biased region" description="Low complexity" evidence="3">
    <location>
        <begin position="1"/>
        <end position="36"/>
    </location>
</feature>
<keyword evidence="2" id="KW-0645">Protease</keyword>
<feature type="compositionally biased region" description="Low complexity" evidence="3">
    <location>
        <begin position="55"/>
        <end position="73"/>
    </location>
</feature>
<dbReference type="PANTHER" id="PTHR21646">
    <property type="entry name" value="UBIQUITIN CARBOXYL-TERMINAL HYDROLASE"/>
    <property type="match status" value="1"/>
</dbReference>
<dbReference type="InterPro" id="IPR001394">
    <property type="entry name" value="Peptidase_C19_UCH"/>
</dbReference>
<name>A0AAN8JBV9_PATCE</name>
<feature type="region of interest" description="Disordered" evidence="3">
    <location>
        <begin position="1"/>
        <end position="90"/>
    </location>
</feature>
<feature type="compositionally biased region" description="Gly residues" evidence="3">
    <location>
        <begin position="42"/>
        <end position="54"/>
    </location>
</feature>
<dbReference type="EC" id="3.4.19.12" evidence="2"/>
<dbReference type="GO" id="GO:0004843">
    <property type="term" value="F:cysteine-type deubiquitinase activity"/>
    <property type="evidence" value="ECO:0007669"/>
    <property type="project" value="UniProtKB-UniRule"/>
</dbReference>
<feature type="compositionally biased region" description="Low complexity" evidence="3">
    <location>
        <begin position="278"/>
        <end position="298"/>
    </location>
</feature>
<proteinExistence type="inferred from homology"/>
<feature type="compositionally biased region" description="Polar residues" evidence="3">
    <location>
        <begin position="198"/>
        <end position="209"/>
    </location>
</feature>
<comment type="similarity">
    <text evidence="2">Belongs to the peptidase C19 family.</text>
</comment>
<dbReference type="InterPro" id="IPR038765">
    <property type="entry name" value="Papain-like_cys_pep_sf"/>
</dbReference>
<dbReference type="EMBL" id="JAZGQO010000011">
    <property type="protein sequence ID" value="KAK6173980.1"/>
    <property type="molecule type" value="Genomic_DNA"/>
</dbReference>
<evidence type="ECO:0000259" key="4">
    <source>
        <dbReference type="PROSITE" id="PS50235"/>
    </source>
</evidence>
<evidence type="ECO:0000256" key="1">
    <source>
        <dbReference type="ARBA" id="ARBA00000707"/>
    </source>
</evidence>
<dbReference type="PROSITE" id="PS00972">
    <property type="entry name" value="USP_1"/>
    <property type="match status" value="1"/>
</dbReference>
<feature type="domain" description="USP" evidence="4">
    <location>
        <begin position="302"/>
        <end position="635"/>
    </location>
</feature>
<evidence type="ECO:0000313" key="5">
    <source>
        <dbReference type="EMBL" id="KAK6173980.1"/>
    </source>
</evidence>
<evidence type="ECO:0000256" key="3">
    <source>
        <dbReference type="SAM" id="MobiDB-lite"/>
    </source>
</evidence>
<dbReference type="GO" id="GO:0016579">
    <property type="term" value="P:protein deubiquitination"/>
    <property type="evidence" value="ECO:0007669"/>
    <property type="project" value="InterPro"/>
</dbReference>
<evidence type="ECO:0000256" key="2">
    <source>
        <dbReference type="RuleBase" id="RU366025"/>
    </source>
</evidence>
<dbReference type="InterPro" id="IPR050185">
    <property type="entry name" value="Ub_carboxyl-term_hydrolase"/>
</dbReference>
<protein>
    <recommendedName>
        <fullName evidence="2">Ubiquitin carboxyl-terminal hydrolase</fullName>
        <ecNumber evidence="2">3.4.19.12</ecNumber>
    </recommendedName>
</protein>
<dbReference type="PANTHER" id="PTHR21646:SF23">
    <property type="entry name" value="UBIQUITIN CARBOXYL-TERMINAL HYDROLASE USP2"/>
    <property type="match status" value="1"/>
</dbReference>
<dbReference type="PROSITE" id="PS00973">
    <property type="entry name" value="USP_2"/>
    <property type="match status" value="1"/>
</dbReference>
<comment type="catalytic activity">
    <reaction evidence="1 2">
        <text>Thiol-dependent hydrolysis of ester, thioester, amide, peptide and isopeptide bonds formed by the C-terminal Gly of ubiquitin (a 76-residue protein attached to proteins as an intracellular targeting signal).</text>
        <dbReference type="EC" id="3.4.19.12"/>
    </reaction>
</comment>
<sequence>MPVGVTTSGYSRYGTTYGTTYGNSPSSSSYSRPNVGTSRKYGGTGSNYGSGSNFGTGSSNYESSSYSSLPRSASRNRPLPSGPGPLDYEGRKLSKYSISNYYKNSSLPSNSSSSIGVGIKNGPLRGDHTTGNLYSSSYTGTPLSSTRRPSITPTKDIERPSSRLSGRRSASLADITGHMSLHDNDSSRIRSRVEMSESRNGYNYDSDYSNGGLYGTTGRSSSVSRRQSLKDNDNILDMNHSSSYTKAGRSTSRDNSPCRERSSYTPLSRELRSDSPAKSISRQSTSNSSISGSGSKSSCGKVGLKNLGNTCFMSCVLQCLSNTKPLLEYCVNDNYHLDINTTTSSMKGALMKAYVNLMNSMWKNSDTFVSPNSFKTQVQKFAPRFMGYSQQDSQEFLRYLLEGLHEDVNRVTKKPKAVILQDDKLERKSDAEKAHEYWRAYLNMDNSRIVEIFVGQLKSELKFSCGHSSVTFDPFWDLSLPIPKYTQEVSVSDCLRLFMKEEELADEERPTCSKCKERKKCTKSFSIQKFPKILVLHLKRFSQERYGRKLSTSVDFPVQELDLSAYAAEPGSSKVLYNLYAVSNHSGGVHSGHYTAICKHPYSSEWNSFNDTRVSPAKSNQAISSEAYLLFFELSSQTAKL</sequence>
<reference evidence="5 6" key="1">
    <citation type="submission" date="2024-01" db="EMBL/GenBank/DDBJ databases">
        <title>The genome of the rayed Mediterranean limpet Patella caerulea (Linnaeus, 1758).</title>
        <authorList>
            <person name="Anh-Thu Weber A."/>
            <person name="Halstead-Nussloch G."/>
        </authorList>
    </citation>
    <scope>NUCLEOTIDE SEQUENCE [LARGE SCALE GENOMIC DNA]</scope>
    <source>
        <strain evidence="5">AATW-2023a</strain>
        <tissue evidence="5">Whole specimen</tissue>
    </source>
</reference>
<dbReference type="Pfam" id="PF00443">
    <property type="entry name" value="UCH"/>
    <property type="match status" value="1"/>
</dbReference>
<dbReference type="SUPFAM" id="SSF54001">
    <property type="entry name" value="Cysteine proteinases"/>
    <property type="match status" value="1"/>
</dbReference>
<feature type="compositionally biased region" description="Polar residues" evidence="3">
    <location>
        <begin position="129"/>
        <end position="153"/>
    </location>
</feature>
<keyword evidence="2" id="KW-0378">Hydrolase</keyword>
<feature type="compositionally biased region" description="Polar residues" evidence="3">
    <location>
        <begin position="239"/>
        <end position="255"/>
    </location>
</feature>
<dbReference type="PROSITE" id="PS50235">
    <property type="entry name" value="USP_3"/>
    <property type="match status" value="1"/>
</dbReference>
<feature type="compositionally biased region" description="Low complexity" evidence="3">
    <location>
        <begin position="162"/>
        <end position="173"/>
    </location>
</feature>
<dbReference type="InterPro" id="IPR028889">
    <property type="entry name" value="USP"/>
</dbReference>
<dbReference type="CDD" id="cd02674">
    <property type="entry name" value="Peptidase_C19R"/>
    <property type="match status" value="1"/>
</dbReference>
<dbReference type="AlphaFoldDB" id="A0AAN8JBV9"/>
<evidence type="ECO:0000313" key="6">
    <source>
        <dbReference type="Proteomes" id="UP001347796"/>
    </source>
</evidence>
<keyword evidence="2" id="KW-0833">Ubl conjugation pathway</keyword>
<dbReference type="InterPro" id="IPR018200">
    <property type="entry name" value="USP_CS"/>
</dbReference>
<feature type="region of interest" description="Disordered" evidence="3">
    <location>
        <begin position="122"/>
        <end position="298"/>
    </location>
</feature>
<dbReference type="FunFam" id="3.90.70.10:FF:000083">
    <property type="entry name" value="Uncharacterized protein, isoform B"/>
    <property type="match status" value="1"/>
</dbReference>
<dbReference type="GO" id="GO:0006508">
    <property type="term" value="P:proteolysis"/>
    <property type="evidence" value="ECO:0007669"/>
    <property type="project" value="UniProtKB-KW"/>
</dbReference>